<dbReference type="EMBL" id="LIAE01007387">
    <property type="protein sequence ID" value="PAV79629.1"/>
    <property type="molecule type" value="Genomic_DNA"/>
</dbReference>
<gene>
    <name evidence="7" type="ORF">WR25_18317</name>
</gene>
<feature type="compositionally biased region" description="Polar residues" evidence="5">
    <location>
        <begin position="134"/>
        <end position="162"/>
    </location>
</feature>
<dbReference type="SUPFAM" id="SSF90229">
    <property type="entry name" value="CCCH zinc finger"/>
    <property type="match status" value="1"/>
</dbReference>
<feature type="compositionally biased region" description="Polar residues" evidence="5">
    <location>
        <begin position="180"/>
        <end position="191"/>
    </location>
</feature>
<feature type="zinc finger region" description="C3H1-type" evidence="4">
    <location>
        <begin position="335"/>
        <end position="363"/>
    </location>
</feature>
<organism evidence="7 8">
    <name type="scientific">Diploscapter pachys</name>
    <dbReference type="NCBI Taxonomy" id="2018661"/>
    <lineage>
        <taxon>Eukaryota</taxon>
        <taxon>Metazoa</taxon>
        <taxon>Ecdysozoa</taxon>
        <taxon>Nematoda</taxon>
        <taxon>Chromadorea</taxon>
        <taxon>Rhabditida</taxon>
        <taxon>Rhabditina</taxon>
        <taxon>Rhabditomorpha</taxon>
        <taxon>Rhabditoidea</taxon>
        <taxon>Rhabditidae</taxon>
        <taxon>Diploscapter</taxon>
    </lineage>
</organism>
<sequence>MYHAASVPHLAQPSAEQSEYVYQAAPPARPYTAFAPMQYNYGPMYGYAPGPNGPVQLQPMQPGTYPGAPPTQQFYPMAASDYPMQFYAPMPMYAPAQFLSSNYNIAPAAPSFGYHQQQQQGQTDMTKHLAPLRNSDNPKTPPQTAGGSRQVGSPMHTSTPLRGSSMDAGNPRQQQQQFQNSILWRQQQTPSARLRQSRNAAARGGGGRQAMPSSDNLISCIFPSDEDLPANRYPVVRRARDTTASSGELLTSTRLHNNSSPSFLYQQYPASWRVFPKQSKQMQMQDLEDRVHSLKMQDGPRKGLNGHSKHGMQDIPLVIENAFRKPLPAAAQNLKYKTKFCRNEEDSGTCPYGARCLFLHRHEVDVMDERTQLNGDKADVNGVEQKRRRGTKGPAELQLNPAEVMGGNRKCNISRFRSIPHLPSAGLSNDASSSAGSFHPEPPPSFSPSSRNSCTNNGTGNGSRLSKHI</sequence>
<dbReference type="SMART" id="SM00356">
    <property type="entry name" value="ZnF_C3H1"/>
    <property type="match status" value="1"/>
</dbReference>
<keyword evidence="3 4" id="KW-0862">Zinc</keyword>
<name>A0A2A2L0J6_9BILA</name>
<dbReference type="PROSITE" id="PS50103">
    <property type="entry name" value="ZF_C3H1"/>
    <property type="match status" value="1"/>
</dbReference>
<feature type="region of interest" description="Disordered" evidence="5">
    <location>
        <begin position="372"/>
        <end position="403"/>
    </location>
</feature>
<accession>A0A2A2L0J6</accession>
<feature type="region of interest" description="Disordered" evidence="5">
    <location>
        <begin position="424"/>
        <end position="469"/>
    </location>
</feature>
<evidence type="ECO:0000313" key="8">
    <source>
        <dbReference type="Proteomes" id="UP000218231"/>
    </source>
</evidence>
<keyword evidence="8" id="KW-1185">Reference proteome</keyword>
<feature type="region of interest" description="Disordered" evidence="5">
    <location>
        <begin position="129"/>
        <end position="218"/>
    </location>
</feature>
<evidence type="ECO:0000256" key="1">
    <source>
        <dbReference type="ARBA" id="ARBA00022723"/>
    </source>
</evidence>
<feature type="compositionally biased region" description="Polar residues" evidence="5">
    <location>
        <begin position="426"/>
        <end position="436"/>
    </location>
</feature>
<dbReference type="AlphaFoldDB" id="A0A2A2L0J6"/>
<evidence type="ECO:0000256" key="3">
    <source>
        <dbReference type="ARBA" id="ARBA00022833"/>
    </source>
</evidence>
<protein>
    <recommendedName>
        <fullName evidence="6">C3H1-type domain-containing protein</fullName>
    </recommendedName>
</protein>
<keyword evidence="1 4" id="KW-0479">Metal-binding</keyword>
<keyword evidence="2 4" id="KW-0863">Zinc-finger</keyword>
<dbReference type="Gene3D" id="4.10.1000.10">
    <property type="entry name" value="Zinc finger, CCCH-type"/>
    <property type="match status" value="1"/>
</dbReference>
<dbReference type="OrthoDB" id="410307at2759"/>
<evidence type="ECO:0000256" key="4">
    <source>
        <dbReference type="PROSITE-ProRule" id="PRU00723"/>
    </source>
</evidence>
<dbReference type="STRING" id="2018661.A0A2A2L0J6"/>
<evidence type="ECO:0000259" key="6">
    <source>
        <dbReference type="PROSITE" id="PS50103"/>
    </source>
</evidence>
<dbReference type="Proteomes" id="UP000218231">
    <property type="component" value="Unassembled WGS sequence"/>
</dbReference>
<reference evidence="7 8" key="1">
    <citation type="journal article" date="2017" name="Curr. Biol.">
        <title>Genome architecture and evolution of a unichromosomal asexual nematode.</title>
        <authorList>
            <person name="Fradin H."/>
            <person name="Zegar C."/>
            <person name="Gutwein M."/>
            <person name="Lucas J."/>
            <person name="Kovtun M."/>
            <person name="Corcoran D."/>
            <person name="Baugh L.R."/>
            <person name="Kiontke K."/>
            <person name="Gunsalus K."/>
            <person name="Fitch D.H."/>
            <person name="Piano F."/>
        </authorList>
    </citation>
    <scope>NUCLEOTIDE SEQUENCE [LARGE SCALE GENOMIC DNA]</scope>
    <source>
        <strain evidence="7">PF1309</strain>
    </source>
</reference>
<proteinExistence type="predicted"/>
<evidence type="ECO:0000256" key="2">
    <source>
        <dbReference type="ARBA" id="ARBA00022771"/>
    </source>
</evidence>
<evidence type="ECO:0000256" key="5">
    <source>
        <dbReference type="SAM" id="MobiDB-lite"/>
    </source>
</evidence>
<dbReference type="InterPro" id="IPR000571">
    <property type="entry name" value="Znf_CCCH"/>
</dbReference>
<feature type="domain" description="C3H1-type" evidence="6">
    <location>
        <begin position="335"/>
        <end position="363"/>
    </location>
</feature>
<dbReference type="GO" id="GO:0008270">
    <property type="term" value="F:zinc ion binding"/>
    <property type="evidence" value="ECO:0007669"/>
    <property type="project" value="UniProtKB-KW"/>
</dbReference>
<feature type="compositionally biased region" description="Low complexity" evidence="5">
    <location>
        <begin position="447"/>
        <end position="469"/>
    </location>
</feature>
<comment type="caution">
    <text evidence="7">The sequence shown here is derived from an EMBL/GenBank/DDBJ whole genome shotgun (WGS) entry which is preliminary data.</text>
</comment>
<evidence type="ECO:0000313" key="7">
    <source>
        <dbReference type="EMBL" id="PAV79629.1"/>
    </source>
</evidence>
<dbReference type="InterPro" id="IPR036855">
    <property type="entry name" value="Znf_CCCH_sf"/>
</dbReference>